<dbReference type="OMA" id="VVQSIHY"/>
<dbReference type="EMBL" id="HG722238">
    <property type="protein sequence ID" value="CDJ61819.1"/>
    <property type="molecule type" value="Genomic_DNA"/>
</dbReference>
<dbReference type="InterPro" id="IPR028034">
    <property type="entry name" value="HU-CCDC81"/>
</dbReference>
<dbReference type="VEuPathDB" id="ToxoDB:EMWEY_00001870"/>
<evidence type="ECO:0008006" key="5">
    <source>
        <dbReference type="Google" id="ProtNLM"/>
    </source>
</evidence>
<sequence length="260" mass="28878">MAPVLKRTDPDLLPLDPRSQLLLVWDCMCDWIKEQLQQGNGVTAKGFGSFTFERAVHQLPPSIPELNHVGKEAETVEPRFVMAAELAAEVHRQPTTNMLEKNHNKGSIFQTKNMKFLNPVPIGAACYLETAVVASALRAFFSAIPQLIGNNYDLALDFKFCRVRIANKKMSCSFTASLKQMAQAALNSKRENGPIPVKNNWSRCTKDSAMASFLRHQKEEEGLLPASTTLPVSQRIEQMKLQQVDNLSVVTSATVSKGHI</sequence>
<dbReference type="RefSeq" id="XP_013338469.1">
    <property type="nucleotide sequence ID" value="XM_013483015.1"/>
</dbReference>
<keyword evidence="4" id="KW-1185">Reference proteome</keyword>
<dbReference type="Proteomes" id="UP000030763">
    <property type="component" value="Unassembled WGS sequence"/>
</dbReference>
<accession>U6MH80</accession>
<evidence type="ECO:0000259" key="1">
    <source>
        <dbReference type="Pfam" id="PF14908"/>
    </source>
</evidence>
<evidence type="ECO:0000313" key="3">
    <source>
        <dbReference type="EMBL" id="CDJ61819.1"/>
    </source>
</evidence>
<evidence type="ECO:0000259" key="2">
    <source>
        <dbReference type="Pfam" id="PF18289"/>
    </source>
</evidence>
<dbReference type="InterPro" id="IPR040673">
    <property type="entry name" value="CCDC81_HU_dom_2"/>
</dbReference>
<gene>
    <name evidence="3" type="ORF">EMWEY_00001870</name>
</gene>
<feature type="domain" description="CCDC81 HU" evidence="1">
    <location>
        <begin position="10"/>
        <end position="93"/>
    </location>
</feature>
<reference evidence="3" key="1">
    <citation type="submission" date="2013-10" db="EMBL/GenBank/DDBJ databases">
        <title>Genomic analysis of the causative agents of coccidiosis in chickens.</title>
        <authorList>
            <person name="Reid A.J."/>
            <person name="Blake D."/>
            <person name="Billington K."/>
            <person name="Browne H."/>
            <person name="Dunn M."/>
            <person name="Hung S."/>
            <person name="Kawahara F."/>
            <person name="Miranda-Saavedra D."/>
            <person name="Mourier T."/>
            <person name="Nagra H."/>
            <person name="Otto T.D."/>
            <person name="Rawlings N."/>
            <person name="Sanchez A."/>
            <person name="Sanders M."/>
            <person name="Subramaniam C."/>
            <person name="Tay Y."/>
            <person name="Dear P."/>
            <person name="Doerig C."/>
            <person name="Gruber A."/>
            <person name="Parkinson J."/>
            <person name="Shirley M."/>
            <person name="Wan K.L."/>
            <person name="Berriman M."/>
            <person name="Tomley F."/>
            <person name="Pain A."/>
        </authorList>
    </citation>
    <scope>NUCLEOTIDE SEQUENCE [LARGE SCALE GENOMIC DNA]</scope>
    <source>
        <strain evidence="3">Weybridge</strain>
    </source>
</reference>
<protein>
    <recommendedName>
        <fullName evidence="5">CCDC81 HU domain-containing protein</fullName>
    </recommendedName>
</protein>
<dbReference type="GeneID" id="25334173"/>
<dbReference type="AlphaFoldDB" id="U6MH80"/>
<reference evidence="3" key="2">
    <citation type="submission" date="2013-10" db="EMBL/GenBank/DDBJ databases">
        <authorList>
            <person name="Aslett M."/>
        </authorList>
    </citation>
    <scope>NUCLEOTIDE SEQUENCE [LARGE SCALE GENOMIC DNA]</scope>
    <source>
        <strain evidence="3">Weybridge</strain>
    </source>
</reference>
<dbReference type="Pfam" id="PF18289">
    <property type="entry name" value="HU-CCDC81_euk_2"/>
    <property type="match status" value="1"/>
</dbReference>
<proteinExistence type="predicted"/>
<organism evidence="3 4">
    <name type="scientific">Eimeria maxima</name>
    <name type="common">Coccidian parasite</name>
    <dbReference type="NCBI Taxonomy" id="5804"/>
    <lineage>
        <taxon>Eukaryota</taxon>
        <taxon>Sar</taxon>
        <taxon>Alveolata</taxon>
        <taxon>Apicomplexa</taxon>
        <taxon>Conoidasida</taxon>
        <taxon>Coccidia</taxon>
        <taxon>Eucoccidiorida</taxon>
        <taxon>Eimeriorina</taxon>
        <taxon>Eimeriidae</taxon>
        <taxon>Eimeria</taxon>
    </lineage>
</organism>
<name>U6MH80_EIMMA</name>
<dbReference type="Pfam" id="PF14908">
    <property type="entry name" value="HU-CCDC81_euk_1"/>
    <property type="match status" value="1"/>
</dbReference>
<evidence type="ECO:0000313" key="4">
    <source>
        <dbReference type="Proteomes" id="UP000030763"/>
    </source>
</evidence>
<dbReference type="OrthoDB" id="414368at2759"/>
<feature type="domain" description="CCDC81 HU" evidence="2">
    <location>
        <begin position="114"/>
        <end position="181"/>
    </location>
</feature>